<keyword evidence="6" id="KW-1185">Reference proteome</keyword>
<dbReference type="AlphaFoldDB" id="A0AAV3RV35"/>
<dbReference type="InterPro" id="IPR017441">
    <property type="entry name" value="Protein_kinase_ATP_BS"/>
</dbReference>
<comment type="subcellular location">
    <subcellularLocation>
        <location evidence="1">Membrane</location>
    </subcellularLocation>
</comment>
<organism evidence="5 6">
    <name type="scientific">Lithospermum erythrorhizon</name>
    <name type="common">Purple gromwell</name>
    <name type="synonym">Lithospermum officinale var. erythrorhizon</name>
    <dbReference type="NCBI Taxonomy" id="34254"/>
    <lineage>
        <taxon>Eukaryota</taxon>
        <taxon>Viridiplantae</taxon>
        <taxon>Streptophyta</taxon>
        <taxon>Embryophyta</taxon>
        <taxon>Tracheophyta</taxon>
        <taxon>Spermatophyta</taxon>
        <taxon>Magnoliopsida</taxon>
        <taxon>eudicotyledons</taxon>
        <taxon>Gunneridae</taxon>
        <taxon>Pentapetalae</taxon>
        <taxon>asterids</taxon>
        <taxon>lamiids</taxon>
        <taxon>Boraginales</taxon>
        <taxon>Boraginaceae</taxon>
        <taxon>Boraginoideae</taxon>
        <taxon>Lithospermeae</taxon>
        <taxon>Lithospermum</taxon>
    </lineage>
</organism>
<evidence type="ECO:0000256" key="1">
    <source>
        <dbReference type="ARBA" id="ARBA00004370"/>
    </source>
</evidence>
<dbReference type="SUPFAM" id="SSF56112">
    <property type="entry name" value="Protein kinase-like (PK-like)"/>
    <property type="match status" value="1"/>
</dbReference>
<dbReference type="GO" id="GO:0004674">
    <property type="term" value="F:protein serine/threonine kinase activity"/>
    <property type="evidence" value="ECO:0007669"/>
    <property type="project" value="UniProtKB-KW"/>
</dbReference>
<protein>
    <submittedName>
        <fullName evidence="5">Uncharacterized protein</fullName>
    </submittedName>
</protein>
<dbReference type="Proteomes" id="UP001454036">
    <property type="component" value="Unassembled WGS sequence"/>
</dbReference>
<evidence type="ECO:0000313" key="6">
    <source>
        <dbReference type="Proteomes" id="UP001454036"/>
    </source>
</evidence>
<evidence type="ECO:0000313" key="5">
    <source>
        <dbReference type="EMBL" id="GAA0184187.1"/>
    </source>
</evidence>
<name>A0AAV3RV35_LITER</name>
<dbReference type="PROSITE" id="PS00107">
    <property type="entry name" value="PROTEIN_KINASE_ATP"/>
    <property type="match status" value="1"/>
</dbReference>
<keyword evidence="2" id="KW-0418">Kinase</keyword>
<evidence type="ECO:0000256" key="3">
    <source>
        <dbReference type="ARBA" id="ARBA00023136"/>
    </source>
</evidence>
<comment type="caution">
    <text evidence="5">The sequence shown here is derived from an EMBL/GenBank/DDBJ whole genome shotgun (WGS) entry which is preliminary data.</text>
</comment>
<keyword evidence="4" id="KW-0547">Nucleotide-binding</keyword>
<dbReference type="PANTHER" id="PTHR47985:SF41">
    <property type="entry name" value="SERINE_THREONINE-PROTEIN KINASE PBL5-RELATED"/>
    <property type="match status" value="1"/>
</dbReference>
<dbReference type="EMBL" id="BAABME010011709">
    <property type="protein sequence ID" value="GAA0184187.1"/>
    <property type="molecule type" value="Genomic_DNA"/>
</dbReference>
<keyword evidence="2" id="KW-0808">Transferase</keyword>
<dbReference type="GO" id="GO:0016020">
    <property type="term" value="C:membrane"/>
    <property type="evidence" value="ECO:0007669"/>
    <property type="project" value="UniProtKB-SubCell"/>
</dbReference>
<reference evidence="5 6" key="1">
    <citation type="submission" date="2024-01" db="EMBL/GenBank/DDBJ databases">
        <title>The complete chloroplast genome sequence of Lithospermum erythrorhizon: insights into the phylogenetic relationship among Boraginaceae species and the maternal lineages of purple gromwells.</title>
        <authorList>
            <person name="Okada T."/>
            <person name="Watanabe K."/>
        </authorList>
    </citation>
    <scope>NUCLEOTIDE SEQUENCE [LARGE SCALE GENOMIC DNA]</scope>
</reference>
<dbReference type="InterPro" id="IPR011009">
    <property type="entry name" value="Kinase-like_dom_sf"/>
</dbReference>
<feature type="binding site" evidence="4">
    <location>
        <position position="59"/>
    </location>
    <ligand>
        <name>ATP</name>
        <dbReference type="ChEBI" id="CHEBI:30616"/>
    </ligand>
</feature>
<accession>A0AAV3RV35</accession>
<keyword evidence="2" id="KW-0723">Serine/threonine-protein kinase</keyword>
<dbReference type="Gene3D" id="3.30.200.20">
    <property type="entry name" value="Phosphorylase Kinase, domain 1"/>
    <property type="match status" value="1"/>
</dbReference>
<dbReference type="GO" id="GO:0005524">
    <property type="term" value="F:ATP binding"/>
    <property type="evidence" value="ECO:0007669"/>
    <property type="project" value="UniProtKB-UniRule"/>
</dbReference>
<keyword evidence="4" id="KW-0067">ATP-binding</keyword>
<sequence length="89" mass="10213">MRRGSVSISPTEQQCQKFSLAQIKSATQNFEEGLVVGEGGFGKVYKGFIKNREEVVAVKRLRLDQNKGRMNFGWKLRHFQGCGIFIWFL</sequence>
<gene>
    <name evidence="5" type="ORF">LIER_31475</name>
</gene>
<keyword evidence="3" id="KW-0472">Membrane</keyword>
<evidence type="ECO:0000256" key="2">
    <source>
        <dbReference type="ARBA" id="ARBA00022527"/>
    </source>
</evidence>
<proteinExistence type="predicted"/>
<dbReference type="PANTHER" id="PTHR47985">
    <property type="entry name" value="OS07G0668900 PROTEIN"/>
    <property type="match status" value="1"/>
</dbReference>
<evidence type="ECO:0000256" key="4">
    <source>
        <dbReference type="PROSITE-ProRule" id="PRU10141"/>
    </source>
</evidence>